<protein>
    <submittedName>
        <fullName evidence="1">Uncharacterized protein</fullName>
    </submittedName>
</protein>
<dbReference type="EMBL" id="CH476624">
    <property type="protein sequence ID" value="EDO00936.1"/>
    <property type="molecule type" value="Genomic_DNA"/>
</dbReference>
<dbReference type="HOGENOM" id="CLU_3160250_0_0_1"/>
<name>A7EDM0_SCLS1</name>
<dbReference type="GeneID" id="5491955"/>
<evidence type="ECO:0000313" key="1">
    <source>
        <dbReference type="EMBL" id="EDO00936.1"/>
    </source>
</evidence>
<proteinExistence type="predicted"/>
<sequence>MTISKYQRTFAPEPFPKLNQPKIDRRQRIFNIILIECGSMKDPVKGNH</sequence>
<gene>
    <name evidence="1" type="ORF">SS1G_03410</name>
</gene>
<accession>A7EDM0</accession>
<reference evidence="2" key="1">
    <citation type="journal article" date="2011" name="PLoS Genet.">
        <title>Genomic analysis of the necrotrophic fungal pathogens Sclerotinia sclerotiorum and Botrytis cinerea.</title>
        <authorList>
            <person name="Amselem J."/>
            <person name="Cuomo C.A."/>
            <person name="van Kan J.A."/>
            <person name="Viaud M."/>
            <person name="Benito E.P."/>
            <person name="Couloux A."/>
            <person name="Coutinho P.M."/>
            <person name="de Vries R.P."/>
            <person name="Dyer P.S."/>
            <person name="Fillinger S."/>
            <person name="Fournier E."/>
            <person name="Gout L."/>
            <person name="Hahn M."/>
            <person name="Kohn L."/>
            <person name="Lapalu N."/>
            <person name="Plummer K.M."/>
            <person name="Pradier J.M."/>
            <person name="Quevillon E."/>
            <person name="Sharon A."/>
            <person name="Simon A."/>
            <person name="ten Have A."/>
            <person name="Tudzynski B."/>
            <person name="Tudzynski P."/>
            <person name="Wincker P."/>
            <person name="Andrew M."/>
            <person name="Anthouard V."/>
            <person name="Beever R.E."/>
            <person name="Beffa R."/>
            <person name="Benoit I."/>
            <person name="Bouzid O."/>
            <person name="Brault B."/>
            <person name="Chen Z."/>
            <person name="Choquer M."/>
            <person name="Collemare J."/>
            <person name="Cotton P."/>
            <person name="Danchin E.G."/>
            <person name="Da Silva C."/>
            <person name="Gautier A."/>
            <person name="Giraud C."/>
            <person name="Giraud T."/>
            <person name="Gonzalez C."/>
            <person name="Grossetete S."/>
            <person name="Guldener U."/>
            <person name="Henrissat B."/>
            <person name="Howlett B.J."/>
            <person name="Kodira C."/>
            <person name="Kretschmer M."/>
            <person name="Lappartient A."/>
            <person name="Leroch M."/>
            <person name="Levis C."/>
            <person name="Mauceli E."/>
            <person name="Neuveglise C."/>
            <person name="Oeser B."/>
            <person name="Pearson M."/>
            <person name="Poulain J."/>
            <person name="Poussereau N."/>
            <person name="Quesneville H."/>
            <person name="Rascle C."/>
            <person name="Schumacher J."/>
            <person name="Segurens B."/>
            <person name="Sexton A."/>
            <person name="Silva E."/>
            <person name="Sirven C."/>
            <person name="Soanes D.M."/>
            <person name="Talbot N.J."/>
            <person name="Templeton M."/>
            <person name="Yandava C."/>
            <person name="Yarden O."/>
            <person name="Zeng Q."/>
            <person name="Rollins J.A."/>
            <person name="Lebrun M.H."/>
            <person name="Dickman M."/>
        </authorList>
    </citation>
    <scope>NUCLEOTIDE SEQUENCE [LARGE SCALE GENOMIC DNA]</scope>
    <source>
        <strain evidence="2">ATCC 18683 / 1980 / Ss-1</strain>
    </source>
</reference>
<dbReference type="InParanoid" id="A7EDM0"/>
<dbReference type="AlphaFoldDB" id="A7EDM0"/>
<keyword evidence="2" id="KW-1185">Reference proteome</keyword>
<evidence type="ECO:0000313" key="2">
    <source>
        <dbReference type="Proteomes" id="UP000001312"/>
    </source>
</evidence>
<dbReference type="KEGG" id="ssl:SS1G_03410"/>
<organism evidence="1 2">
    <name type="scientific">Sclerotinia sclerotiorum (strain ATCC 18683 / 1980 / Ss-1)</name>
    <name type="common">White mold</name>
    <name type="synonym">Whetzelinia sclerotiorum</name>
    <dbReference type="NCBI Taxonomy" id="665079"/>
    <lineage>
        <taxon>Eukaryota</taxon>
        <taxon>Fungi</taxon>
        <taxon>Dikarya</taxon>
        <taxon>Ascomycota</taxon>
        <taxon>Pezizomycotina</taxon>
        <taxon>Leotiomycetes</taxon>
        <taxon>Helotiales</taxon>
        <taxon>Sclerotiniaceae</taxon>
        <taxon>Sclerotinia</taxon>
    </lineage>
</organism>
<dbReference type="Proteomes" id="UP000001312">
    <property type="component" value="Unassembled WGS sequence"/>
</dbReference>
<dbReference type="RefSeq" id="XP_001595321.1">
    <property type="nucleotide sequence ID" value="XM_001595271.1"/>
</dbReference>